<gene>
    <name evidence="4" type="ORF">SAMN04489719_2057</name>
</gene>
<accession>A0A1H1R9F7</accession>
<evidence type="ECO:0000313" key="5">
    <source>
        <dbReference type="Proteomes" id="UP000199649"/>
    </source>
</evidence>
<feature type="domain" description="LytR/CpsA/Psr regulator C-terminal" evidence="3">
    <location>
        <begin position="73"/>
        <end position="157"/>
    </location>
</feature>
<dbReference type="Proteomes" id="UP000199649">
    <property type="component" value="Chromosome I"/>
</dbReference>
<reference evidence="5" key="1">
    <citation type="submission" date="2016-10" db="EMBL/GenBank/DDBJ databases">
        <authorList>
            <person name="Varghese N."/>
            <person name="Submissions S."/>
        </authorList>
    </citation>
    <scope>NUCLEOTIDE SEQUENCE [LARGE SCALE GENOMIC DNA]</scope>
    <source>
        <strain evidence="5">DSM 22965</strain>
    </source>
</reference>
<dbReference type="InterPro" id="IPR027381">
    <property type="entry name" value="LytR/CpsA/Psr_C"/>
</dbReference>
<dbReference type="EMBL" id="LT629734">
    <property type="protein sequence ID" value="SDS32424.1"/>
    <property type="molecule type" value="Genomic_DNA"/>
</dbReference>
<keyword evidence="2" id="KW-0472">Membrane</keyword>
<evidence type="ECO:0000313" key="4">
    <source>
        <dbReference type="EMBL" id="SDS32424.1"/>
    </source>
</evidence>
<feature type="region of interest" description="Disordered" evidence="1">
    <location>
        <begin position="159"/>
        <end position="182"/>
    </location>
</feature>
<dbReference type="Gene3D" id="3.30.70.2390">
    <property type="match status" value="1"/>
</dbReference>
<keyword evidence="2" id="KW-0812">Transmembrane</keyword>
<dbReference type="RefSeq" id="WP_092666919.1">
    <property type="nucleotide sequence ID" value="NZ_LT629734.1"/>
</dbReference>
<protein>
    <submittedName>
        <fullName evidence="4">LytR cell envelope-related transcriptional attenuator</fullName>
    </submittedName>
</protein>
<proteinExistence type="predicted"/>
<evidence type="ECO:0000259" key="3">
    <source>
        <dbReference type="Pfam" id="PF13399"/>
    </source>
</evidence>
<keyword evidence="5" id="KW-1185">Reference proteome</keyword>
<evidence type="ECO:0000256" key="1">
    <source>
        <dbReference type="SAM" id="MobiDB-lite"/>
    </source>
</evidence>
<dbReference type="AlphaFoldDB" id="A0A1H1R9F7"/>
<organism evidence="4 5">
    <name type="scientific">Agrococcus carbonis</name>
    <dbReference type="NCBI Taxonomy" id="684552"/>
    <lineage>
        <taxon>Bacteria</taxon>
        <taxon>Bacillati</taxon>
        <taxon>Actinomycetota</taxon>
        <taxon>Actinomycetes</taxon>
        <taxon>Micrococcales</taxon>
        <taxon>Microbacteriaceae</taxon>
        <taxon>Agrococcus</taxon>
    </lineage>
</organism>
<feature type="transmembrane region" description="Helical" evidence="2">
    <location>
        <begin position="21"/>
        <end position="42"/>
    </location>
</feature>
<sequence>MRPTQRVGAHRSTSSGGWPRWAILLAGLAVAIVLAAAGLFALDTLRPQAPPPAETQAPEVVDDPAAIDPSLDASITVLNSSGERRFAAAVGQALADEGWDVIATSVSTPADTTVVWFDSEDLAPVARGLVARLGVGEAQLSEGRLSGTPITIVLGPDAVGTAPSVEPHESMLPDPSQTVPAP</sequence>
<dbReference type="STRING" id="684552.SAMN04489719_2057"/>
<evidence type="ECO:0000256" key="2">
    <source>
        <dbReference type="SAM" id="Phobius"/>
    </source>
</evidence>
<dbReference type="OrthoDB" id="5115603at2"/>
<dbReference type="Pfam" id="PF13399">
    <property type="entry name" value="LytR_C"/>
    <property type="match status" value="1"/>
</dbReference>
<keyword evidence="2" id="KW-1133">Transmembrane helix</keyword>
<name>A0A1H1R9F7_9MICO</name>